<accession>A0A5N6NVD9</accession>
<gene>
    <name evidence="2" type="ORF">E3N88_17901</name>
</gene>
<evidence type="ECO:0000313" key="3">
    <source>
        <dbReference type="Proteomes" id="UP000326396"/>
    </source>
</evidence>
<dbReference type="AlphaFoldDB" id="A0A5N6NVD9"/>
<reference evidence="2 3" key="1">
    <citation type="submission" date="2019-05" db="EMBL/GenBank/DDBJ databases">
        <title>Mikania micrantha, genome provides insights into the molecular mechanism of rapid growth.</title>
        <authorList>
            <person name="Liu B."/>
        </authorList>
    </citation>
    <scope>NUCLEOTIDE SEQUENCE [LARGE SCALE GENOMIC DNA]</scope>
    <source>
        <strain evidence="2">NLD-2019</strain>
        <tissue evidence="2">Leaf</tissue>
    </source>
</reference>
<feature type="region of interest" description="Disordered" evidence="1">
    <location>
        <begin position="1"/>
        <end position="29"/>
    </location>
</feature>
<evidence type="ECO:0000313" key="2">
    <source>
        <dbReference type="EMBL" id="KAD5317955.1"/>
    </source>
</evidence>
<keyword evidence="3" id="KW-1185">Reference proteome</keyword>
<name>A0A5N6NVD9_9ASTR</name>
<sequence length="174" mass="19779">MEIKRSESRESSESWESRPMGQADMGISKVPTHTGRLLVNGVKRLIVINNNMLSSPVCGGTVAGQAVMESKKWDETLNYHQEQHIMWFGMWWDGGWAGETTSQGLNRQKDVGAALEAPGQQFPSTRKMVIFACWPRRVPLRGQKRFPAYREEIRDSNPPETRRVPPWGLLWAIA</sequence>
<dbReference type="Proteomes" id="UP000326396">
    <property type="component" value="Linkage Group LG17"/>
</dbReference>
<feature type="compositionally biased region" description="Basic and acidic residues" evidence="1">
    <location>
        <begin position="1"/>
        <end position="16"/>
    </location>
</feature>
<proteinExistence type="predicted"/>
<organism evidence="2 3">
    <name type="scientific">Mikania micrantha</name>
    <name type="common">bitter vine</name>
    <dbReference type="NCBI Taxonomy" id="192012"/>
    <lineage>
        <taxon>Eukaryota</taxon>
        <taxon>Viridiplantae</taxon>
        <taxon>Streptophyta</taxon>
        <taxon>Embryophyta</taxon>
        <taxon>Tracheophyta</taxon>
        <taxon>Spermatophyta</taxon>
        <taxon>Magnoliopsida</taxon>
        <taxon>eudicotyledons</taxon>
        <taxon>Gunneridae</taxon>
        <taxon>Pentapetalae</taxon>
        <taxon>asterids</taxon>
        <taxon>campanulids</taxon>
        <taxon>Asterales</taxon>
        <taxon>Asteraceae</taxon>
        <taxon>Asteroideae</taxon>
        <taxon>Heliantheae alliance</taxon>
        <taxon>Eupatorieae</taxon>
        <taxon>Mikania</taxon>
    </lineage>
</organism>
<dbReference type="EMBL" id="SZYD01000009">
    <property type="protein sequence ID" value="KAD5317955.1"/>
    <property type="molecule type" value="Genomic_DNA"/>
</dbReference>
<comment type="caution">
    <text evidence="2">The sequence shown here is derived from an EMBL/GenBank/DDBJ whole genome shotgun (WGS) entry which is preliminary data.</text>
</comment>
<protein>
    <submittedName>
        <fullName evidence="2">Uncharacterized protein</fullName>
    </submittedName>
</protein>
<evidence type="ECO:0000256" key="1">
    <source>
        <dbReference type="SAM" id="MobiDB-lite"/>
    </source>
</evidence>